<keyword evidence="1" id="KW-1133">Transmembrane helix</keyword>
<evidence type="ECO:0000313" key="2">
    <source>
        <dbReference type="EMBL" id="RBP40533.1"/>
    </source>
</evidence>
<accession>A0A366HDK9</accession>
<dbReference type="Proteomes" id="UP000253426">
    <property type="component" value="Unassembled WGS sequence"/>
</dbReference>
<gene>
    <name evidence="2" type="ORF">DES53_108240</name>
</gene>
<organism evidence="2 3">
    <name type="scientific">Roseimicrobium gellanilyticum</name>
    <dbReference type="NCBI Taxonomy" id="748857"/>
    <lineage>
        <taxon>Bacteria</taxon>
        <taxon>Pseudomonadati</taxon>
        <taxon>Verrucomicrobiota</taxon>
        <taxon>Verrucomicrobiia</taxon>
        <taxon>Verrucomicrobiales</taxon>
        <taxon>Verrucomicrobiaceae</taxon>
        <taxon>Roseimicrobium</taxon>
    </lineage>
</organism>
<name>A0A366HDK9_9BACT</name>
<keyword evidence="3" id="KW-1185">Reference proteome</keyword>
<protein>
    <submittedName>
        <fullName evidence="2">Uncharacterized protein</fullName>
    </submittedName>
</protein>
<comment type="caution">
    <text evidence="2">The sequence shown here is derived from an EMBL/GenBank/DDBJ whole genome shotgun (WGS) entry which is preliminary data.</text>
</comment>
<keyword evidence="1" id="KW-0472">Membrane</keyword>
<evidence type="ECO:0000313" key="3">
    <source>
        <dbReference type="Proteomes" id="UP000253426"/>
    </source>
</evidence>
<dbReference type="EMBL" id="QNRR01000008">
    <property type="protein sequence ID" value="RBP40533.1"/>
    <property type="molecule type" value="Genomic_DNA"/>
</dbReference>
<sequence length="363" mass="40892">MTECKRATCALCPAPSVGWRGPRKCKHNEVAIPLKWVVKRGEFSSAMARTFLIPAVVIFLIASTTLALATPGQIVTVEEKLLGSNPTGYITLRTEVDNLGTYYGNRTQRFLVEYSKEPSDPKQEAALGAQVQAKLLLDITTTNDATQDDPFTPEATTRKLNEKDGEVKLADLLERYPSQARKWSAENVVQLEVEPSKGLWLGSTNLAWAGWIKERFLEDRNSDLEWRLDEVYEDENCLYLSVSTEEYGQRLVSIPPRKTKQVRDQLAKQPVYLIAGHSKNKDEAIKLAQELIKKTKGKFRCEVWSSGRYAAEMIYVVADSDSSQHLARFRFEETEKLTGVDLSVMSSADFSERTEVKVSAEKE</sequence>
<dbReference type="AlphaFoldDB" id="A0A366HDK9"/>
<reference evidence="2 3" key="1">
    <citation type="submission" date="2018-06" db="EMBL/GenBank/DDBJ databases">
        <title>Genomic Encyclopedia of Type Strains, Phase IV (KMG-IV): sequencing the most valuable type-strain genomes for metagenomic binning, comparative biology and taxonomic classification.</title>
        <authorList>
            <person name="Goeker M."/>
        </authorList>
    </citation>
    <scope>NUCLEOTIDE SEQUENCE [LARGE SCALE GENOMIC DNA]</scope>
    <source>
        <strain evidence="2 3">DSM 25532</strain>
    </source>
</reference>
<proteinExistence type="predicted"/>
<keyword evidence="1" id="KW-0812">Transmembrane</keyword>
<evidence type="ECO:0000256" key="1">
    <source>
        <dbReference type="SAM" id="Phobius"/>
    </source>
</evidence>
<feature type="transmembrane region" description="Helical" evidence="1">
    <location>
        <begin position="50"/>
        <end position="69"/>
    </location>
</feature>